<organism evidence="2 3">
    <name type="scientific">Pedobacter xixiisoli</name>
    <dbReference type="NCBI Taxonomy" id="1476464"/>
    <lineage>
        <taxon>Bacteria</taxon>
        <taxon>Pseudomonadati</taxon>
        <taxon>Bacteroidota</taxon>
        <taxon>Sphingobacteriia</taxon>
        <taxon>Sphingobacteriales</taxon>
        <taxon>Sphingobacteriaceae</taxon>
        <taxon>Pedobacter</taxon>
    </lineage>
</organism>
<evidence type="ECO:0000313" key="2">
    <source>
        <dbReference type="EMBL" id="SOD11483.1"/>
    </source>
</evidence>
<dbReference type="RefSeq" id="WP_097127601.1">
    <property type="nucleotide sequence ID" value="NZ_OCMT01000001.1"/>
</dbReference>
<protein>
    <submittedName>
        <fullName evidence="2">Por secretion system C-terminal sorting domain-containing protein</fullName>
    </submittedName>
</protein>
<dbReference type="AlphaFoldDB" id="A0A285ZPA3"/>
<name>A0A285ZPA3_9SPHI</name>
<sequence>MKRKLLLCLGLVLSAGLLKAQWRNQGASWIYNFSSGTNNTVSATASNSTYLSTDPSPVLPAPPSGTSMIFFSGGTAASATIDATGNKLDFVPSVTGNIGKFGVYSIADATAIAYSKFTLTFGRVAATAPATNTTYVWSIGNRGATSNLYSNPTAVYQASGSAQSLFTALRWLYNSSGSNTYVMSYRVGSTGTSQNYVTLSGGTFLESTPYDFEVYTNNTSNEQLYTRNATTYTVQPRSFHVWATNTLTNTTTRPYIGSSVYDLPRAVETVTATGDQSITDDKTLNSFLIQGTANTGGNAKLNISGLEQAYTLSALPVNFISFTGKKSNNGITLSWATASEQNNSHFDILRSSDGISYKSIGTIKGNGNSSEKSQYTLTDTRPVAGMNYYILKQVDFDGTSAVFNEKVAVNYKLDLQNSFSVNAKENVLNVSVGVENATVADFYIYDTNGRKLTATKLKLNSGSHTYAIDATNLAKGVLIAKIITNDGTQSVKFLR</sequence>
<feature type="chain" id="PRO_5012764042" evidence="1">
    <location>
        <begin position="21"/>
        <end position="495"/>
    </location>
</feature>
<dbReference type="Proteomes" id="UP000219281">
    <property type="component" value="Unassembled WGS sequence"/>
</dbReference>
<dbReference type="NCBIfam" id="TIGR04183">
    <property type="entry name" value="Por_Secre_tail"/>
    <property type="match status" value="1"/>
</dbReference>
<proteinExistence type="predicted"/>
<feature type="signal peptide" evidence="1">
    <location>
        <begin position="1"/>
        <end position="20"/>
    </location>
</feature>
<reference evidence="3" key="1">
    <citation type="submission" date="2017-09" db="EMBL/GenBank/DDBJ databases">
        <authorList>
            <person name="Varghese N."/>
            <person name="Submissions S."/>
        </authorList>
    </citation>
    <scope>NUCLEOTIDE SEQUENCE [LARGE SCALE GENOMIC DNA]</scope>
    <source>
        <strain evidence="3">CGMCC 1.12803</strain>
    </source>
</reference>
<keyword evidence="3" id="KW-1185">Reference proteome</keyword>
<keyword evidence="1" id="KW-0732">Signal</keyword>
<evidence type="ECO:0000256" key="1">
    <source>
        <dbReference type="SAM" id="SignalP"/>
    </source>
</evidence>
<evidence type="ECO:0000313" key="3">
    <source>
        <dbReference type="Proteomes" id="UP000219281"/>
    </source>
</evidence>
<dbReference type="OrthoDB" id="749310at2"/>
<dbReference type="EMBL" id="OCMT01000001">
    <property type="protein sequence ID" value="SOD11483.1"/>
    <property type="molecule type" value="Genomic_DNA"/>
</dbReference>
<dbReference type="InterPro" id="IPR026444">
    <property type="entry name" value="Secre_tail"/>
</dbReference>
<gene>
    <name evidence="2" type="ORF">SAMN06297358_0173</name>
</gene>
<accession>A0A285ZPA3</accession>